<feature type="domain" description="Fumarate lyase N-terminal" evidence="1">
    <location>
        <begin position="7"/>
        <end position="91"/>
    </location>
</feature>
<dbReference type="Gene3D" id="1.20.200.10">
    <property type="entry name" value="Fumarase/aspartase (Central domain)"/>
    <property type="match status" value="1"/>
</dbReference>
<keyword evidence="2" id="KW-0456">Lyase</keyword>
<evidence type="ECO:0000259" key="1">
    <source>
        <dbReference type="Pfam" id="PF00206"/>
    </source>
</evidence>
<dbReference type="Proteomes" id="UP000009376">
    <property type="component" value="Unassembled WGS sequence"/>
</dbReference>
<dbReference type="InterPro" id="IPR051546">
    <property type="entry name" value="Aspartate_Ammonia-Lyase"/>
</dbReference>
<evidence type="ECO:0000313" key="2">
    <source>
        <dbReference type="EMBL" id="EFD92437.1"/>
    </source>
</evidence>
<dbReference type="GO" id="GO:0006531">
    <property type="term" value="P:aspartate metabolic process"/>
    <property type="evidence" value="ECO:0007669"/>
    <property type="project" value="TreeGrafter"/>
</dbReference>
<protein>
    <submittedName>
        <fullName evidence="2">Aspartate ammonia-lyase</fullName>
    </submittedName>
</protein>
<proteinExistence type="predicted"/>
<dbReference type="GO" id="GO:0005829">
    <property type="term" value="C:cytosol"/>
    <property type="evidence" value="ECO:0007669"/>
    <property type="project" value="TreeGrafter"/>
</dbReference>
<accession>D6GWH4</accession>
<gene>
    <name evidence="2" type="ORF">BJBARM5_0851</name>
</gene>
<dbReference type="EMBL" id="GG745596">
    <property type="protein sequence ID" value="EFD92437.1"/>
    <property type="molecule type" value="Genomic_DNA"/>
</dbReference>
<sequence>MMSDPGAIKIAAIELSNNLVNALKELQTAFYKKSKEFDKIIKSGRTHLMDAAPIRLGQEFGAWSDLIKDAILRIQTAKNELKKINLGATATTLVPNSNMALLWNLP</sequence>
<dbReference type="AlphaFoldDB" id="D6GWH4"/>
<dbReference type="SUPFAM" id="SSF48557">
    <property type="entry name" value="L-aspartase-like"/>
    <property type="match status" value="1"/>
</dbReference>
<dbReference type="InterPro" id="IPR008948">
    <property type="entry name" value="L-Aspartase-like"/>
</dbReference>
<name>D6GWH4_PARA5</name>
<dbReference type="Pfam" id="PF00206">
    <property type="entry name" value="Lyase_1"/>
    <property type="match status" value="1"/>
</dbReference>
<dbReference type="InterPro" id="IPR022761">
    <property type="entry name" value="Fumarate_lyase_N"/>
</dbReference>
<evidence type="ECO:0000313" key="3">
    <source>
        <dbReference type="Proteomes" id="UP000009376"/>
    </source>
</evidence>
<dbReference type="GO" id="GO:0008797">
    <property type="term" value="F:aspartate ammonia-lyase activity"/>
    <property type="evidence" value="ECO:0007669"/>
    <property type="project" value="TreeGrafter"/>
</dbReference>
<organism evidence="2 3">
    <name type="scientific">Candidatus Parvarchaeum acidophilus ARMAN-5</name>
    <dbReference type="NCBI Taxonomy" id="662762"/>
    <lineage>
        <taxon>Archaea</taxon>
        <taxon>Candidatus Parvarchaeota</taxon>
        <taxon>Candidatus Parvarchaeum</taxon>
    </lineage>
</organism>
<reference evidence="2 3" key="1">
    <citation type="journal article" date="2010" name="Proc. Natl. Acad. Sci. U.S.A.">
        <title>Enigmatic, ultrasmall, uncultivated Archaea.</title>
        <authorList>
            <person name="Baker B.J."/>
            <person name="Comolli L.R."/>
            <person name="Dick G.J."/>
            <person name="Hauser L.J."/>
            <person name="Hyatt D."/>
            <person name="Dill B.D."/>
            <person name="Land M.L."/>
            <person name="Verberkmoes N.C."/>
            <person name="Hettich R.L."/>
            <person name="Banfield J.F."/>
        </authorList>
    </citation>
    <scope>NUCLEOTIDE SEQUENCE [LARGE SCALE GENOMIC DNA]</scope>
</reference>
<dbReference type="PANTHER" id="PTHR42696:SF2">
    <property type="entry name" value="ASPARTATE AMMONIA-LYASE"/>
    <property type="match status" value="1"/>
</dbReference>
<dbReference type="PANTHER" id="PTHR42696">
    <property type="entry name" value="ASPARTATE AMMONIA-LYASE"/>
    <property type="match status" value="1"/>
</dbReference>